<dbReference type="Proteomes" id="UP000245845">
    <property type="component" value="Unassembled WGS sequence"/>
</dbReference>
<dbReference type="RefSeq" id="WP_109731297.1">
    <property type="nucleotide sequence ID" value="NZ_BAAACK010000026.1"/>
</dbReference>
<gene>
    <name evidence="2" type="ORF">A8806_106188</name>
</gene>
<feature type="transmembrane region" description="Helical" evidence="1">
    <location>
        <begin position="58"/>
        <end position="76"/>
    </location>
</feature>
<keyword evidence="1" id="KW-0472">Membrane</keyword>
<feature type="transmembrane region" description="Helical" evidence="1">
    <location>
        <begin position="227"/>
        <end position="247"/>
    </location>
</feature>
<keyword evidence="3" id="KW-1185">Reference proteome</keyword>
<dbReference type="Pfam" id="PF05857">
    <property type="entry name" value="TraX"/>
    <property type="match status" value="2"/>
</dbReference>
<dbReference type="AlphaFoldDB" id="A0A2Y9BHT6"/>
<accession>A0A2Y9BHT6</accession>
<feature type="transmembrane region" description="Helical" evidence="1">
    <location>
        <begin position="91"/>
        <end position="108"/>
    </location>
</feature>
<dbReference type="OrthoDB" id="9781069at2"/>
<keyword evidence="1" id="KW-0812">Transmembrane</keyword>
<comment type="caution">
    <text evidence="2">The sequence shown here is derived from an EMBL/GenBank/DDBJ whole genome shotgun (WGS) entry which is preliminary data.</text>
</comment>
<dbReference type="EMBL" id="QGDL01000006">
    <property type="protein sequence ID" value="PWJ29450.1"/>
    <property type="molecule type" value="Genomic_DNA"/>
</dbReference>
<name>A0A2Y9BHT6_9FIRM</name>
<dbReference type="InterPro" id="IPR008875">
    <property type="entry name" value="TraX"/>
</dbReference>
<proteinExistence type="predicted"/>
<protein>
    <submittedName>
        <fullName evidence="2">TraX protein</fullName>
    </submittedName>
</protein>
<feature type="transmembrane region" description="Helical" evidence="1">
    <location>
        <begin position="29"/>
        <end position="51"/>
    </location>
</feature>
<keyword evidence="1" id="KW-1133">Transmembrane helix</keyword>
<feature type="transmembrane region" description="Helical" evidence="1">
    <location>
        <begin position="156"/>
        <end position="173"/>
    </location>
</feature>
<feature type="transmembrane region" description="Helical" evidence="1">
    <location>
        <begin position="194"/>
        <end position="215"/>
    </location>
</feature>
<feature type="transmembrane region" description="Helical" evidence="1">
    <location>
        <begin position="115"/>
        <end position="136"/>
    </location>
</feature>
<reference evidence="2 3" key="1">
    <citation type="submission" date="2018-05" db="EMBL/GenBank/DDBJ databases">
        <title>The Hungate 1000. A catalogue of reference genomes from the rumen microbiome.</title>
        <authorList>
            <person name="Kelly W."/>
        </authorList>
    </citation>
    <scope>NUCLEOTIDE SEQUENCE [LARGE SCALE GENOMIC DNA]</scope>
    <source>
        <strain evidence="2 3">NLAE-zl-C242</strain>
    </source>
</reference>
<evidence type="ECO:0000313" key="3">
    <source>
        <dbReference type="Proteomes" id="UP000245845"/>
    </source>
</evidence>
<evidence type="ECO:0000256" key="1">
    <source>
        <dbReference type="SAM" id="Phobius"/>
    </source>
</evidence>
<evidence type="ECO:0000313" key="2">
    <source>
        <dbReference type="EMBL" id="PWJ29450.1"/>
    </source>
</evidence>
<sequence length="248" mass="28825">MSTFVLKMIALCFMVIDHIGYYFEGTPMLLRMLGRISYPLFLFCMVWGYHYTRSRTKYLIRLYLMSVFMTLFGYAIDAHFATTAGYGNHNIFLSMFLVGVCISTIELFKKAPGKGFLAVGIMFAVQVLYYSLPNFLPFLRDMSGDTITGIIPNLALNEYGFEFVVLGVLMYYLKEKRELFCAMYTLFCLYQFSAEMLAGGMAIQCFMILALPFMLRFNQQKGPSMKYFFYIFYPAHTFLLFYLANFVF</sequence>
<feature type="transmembrane region" description="Helical" evidence="1">
    <location>
        <begin position="5"/>
        <end position="23"/>
    </location>
</feature>
<organism evidence="2 3">
    <name type="scientific">Faecalicatena orotica</name>
    <dbReference type="NCBI Taxonomy" id="1544"/>
    <lineage>
        <taxon>Bacteria</taxon>
        <taxon>Bacillati</taxon>
        <taxon>Bacillota</taxon>
        <taxon>Clostridia</taxon>
        <taxon>Lachnospirales</taxon>
        <taxon>Lachnospiraceae</taxon>
        <taxon>Faecalicatena</taxon>
    </lineage>
</organism>